<proteinExistence type="predicted"/>
<protein>
    <submittedName>
        <fullName evidence="1">Uncharacterized protein</fullName>
    </submittedName>
</protein>
<dbReference type="AlphaFoldDB" id="A0A9X4H0C5"/>
<gene>
    <name evidence="1" type="ORF">L7E55_15440</name>
</gene>
<dbReference type="RefSeq" id="WP_277445231.1">
    <property type="nucleotide sequence ID" value="NZ_JAKOAV010000040.1"/>
</dbReference>
<reference evidence="1" key="1">
    <citation type="submission" date="2022-02" db="EMBL/GenBank/DDBJ databases">
        <authorList>
            <person name="Leng L."/>
        </authorList>
    </citation>
    <scope>NUCLEOTIDE SEQUENCE</scope>
    <source>
        <strain evidence="1">JI</strain>
    </source>
</reference>
<keyword evidence="2" id="KW-1185">Reference proteome</keyword>
<organism evidence="1 2">
    <name type="scientific">Pelotomaculum isophthalicicum JI</name>
    <dbReference type="NCBI Taxonomy" id="947010"/>
    <lineage>
        <taxon>Bacteria</taxon>
        <taxon>Bacillati</taxon>
        <taxon>Bacillota</taxon>
        <taxon>Clostridia</taxon>
        <taxon>Eubacteriales</taxon>
        <taxon>Desulfotomaculaceae</taxon>
        <taxon>Pelotomaculum</taxon>
    </lineage>
</organism>
<accession>A0A9X4H0C5</accession>
<sequence length="78" mass="8489">MPDAICIGHWAGPNKQETRLFTGIADVHLTPDLHSPSNYACAGTRQQYHGTADPNIIVPGDCIGVHFYDAQKGKNDIK</sequence>
<evidence type="ECO:0000313" key="2">
    <source>
        <dbReference type="Proteomes" id="UP001154312"/>
    </source>
</evidence>
<evidence type="ECO:0000313" key="1">
    <source>
        <dbReference type="EMBL" id="MDF9409725.1"/>
    </source>
</evidence>
<dbReference type="Proteomes" id="UP001154312">
    <property type="component" value="Unassembled WGS sequence"/>
</dbReference>
<dbReference type="EMBL" id="JAKOAV010000040">
    <property type="protein sequence ID" value="MDF9409725.1"/>
    <property type="molecule type" value="Genomic_DNA"/>
</dbReference>
<comment type="caution">
    <text evidence="1">The sequence shown here is derived from an EMBL/GenBank/DDBJ whole genome shotgun (WGS) entry which is preliminary data.</text>
</comment>
<name>A0A9X4H0C5_9FIRM</name>